<evidence type="ECO:0000256" key="6">
    <source>
        <dbReference type="ARBA" id="ARBA00022679"/>
    </source>
</evidence>
<dbReference type="PANTHER" id="PTHR43065:SF42">
    <property type="entry name" value="TWO-COMPONENT SENSOR PPRA"/>
    <property type="match status" value="1"/>
</dbReference>
<keyword evidence="9" id="KW-0418">Kinase</keyword>
<evidence type="ECO:0000256" key="4">
    <source>
        <dbReference type="ARBA" id="ARBA00022475"/>
    </source>
</evidence>
<evidence type="ECO:0000313" key="19">
    <source>
        <dbReference type="EMBL" id="TGU74135.1"/>
    </source>
</evidence>
<dbReference type="CDD" id="cd00130">
    <property type="entry name" value="PAS"/>
    <property type="match status" value="1"/>
</dbReference>
<dbReference type="SUPFAM" id="SSF47384">
    <property type="entry name" value="Homodimeric domain of signal transducing histidine kinase"/>
    <property type="match status" value="1"/>
</dbReference>
<dbReference type="SMART" id="SM00387">
    <property type="entry name" value="HATPase_c"/>
    <property type="match status" value="1"/>
</dbReference>
<dbReference type="EMBL" id="SRSC01000001">
    <property type="protein sequence ID" value="TGU74135.1"/>
    <property type="molecule type" value="Genomic_DNA"/>
</dbReference>
<dbReference type="EC" id="2.7.13.3" evidence="3"/>
<keyword evidence="5 13" id="KW-0597">Phosphoprotein</keyword>
<dbReference type="CDD" id="cd12914">
    <property type="entry name" value="PDC1_DGC_like"/>
    <property type="match status" value="1"/>
</dbReference>
<keyword evidence="11 14" id="KW-1133">Transmembrane helix</keyword>
<keyword evidence="12" id="KW-0902">Two-component regulatory system</keyword>
<dbReference type="InterPro" id="IPR000014">
    <property type="entry name" value="PAS"/>
</dbReference>
<evidence type="ECO:0000256" key="10">
    <source>
        <dbReference type="ARBA" id="ARBA00022840"/>
    </source>
</evidence>
<dbReference type="SUPFAM" id="SSF52172">
    <property type="entry name" value="CheY-like"/>
    <property type="match status" value="1"/>
</dbReference>
<evidence type="ECO:0000259" key="15">
    <source>
        <dbReference type="PROSITE" id="PS50109"/>
    </source>
</evidence>
<evidence type="ECO:0000256" key="12">
    <source>
        <dbReference type="ARBA" id="ARBA00023012"/>
    </source>
</evidence>
<feature type="transmembrane region" description="Helical" evidence="14">
    <location>
        <begin position="284"/>
        <end position="305"/>
    </location>
</feature>
<evidence type="ECO:0000259" key="17">
    <source>
        <dbReference type="PROSITE" id="PS50113"/>
    </source>
</evidence>
<dbReference type="InterPro" id="IPR036890">
    <property type="entry name" value="HATPase_C_sf"/>
</dbReference>
<organism evidence="19 20">
    <name type="scientific">Geomonas terrae</name>
    <dbReference type="NCBI Taxonomy" id="2562681"/>
    <lineage>
        <taxon>Bacteria</taxon>
        <taxon>Pseudomonadati</taxon>
        <taxon>Thermodesulfobacteriota</taxon>
        <taxon>Desulfuromonadia</taxon>
        <taxon>Geobacterales</taxon>
        <taxon>Geobacteraceae</taxon>
        <taxon>Geomonas</taxon>
    </lineage>
</organism>
<dbReference type="InterPro" id="IPR001789">
    <property type="entry name" value="Sig_transdc_resp-reg_receiver"/>
</dbReference>
<sequence length="1004" mass="111064">MTRSSTLSTRFLLLLITFVVALPAAGVIIYSGIQFRNAMIDDAGKETLRVTERIGAEQRNLMVAAEQLMTSLAQLPEVKARDAARVEPILKELRKLNPMYGNIIVADRQGRVWATAMPMRQQLITSDRRFFKAALASGRLSSGEYVVSRITTRPIFNLGYPLKDEKGAVVGVISVTLNIENYRSLLQQMHLPVGTSFVILDHKGVILARGIDPEHYLGKHYPADAFKKLQEGPDRGTHIRGGLQGDKRIISYLKLWLPGENTPYMYVTAGIPIEAATRNADRSLAYSMTLLSSFLLLACLAAIFIGKRCLGDRIKILEEASRRLADGETGMKVSDLVHGGELGGLARTFDAMAEQLRAREDALARSETFKNTIIETEPECVKLLDSEGRLQMMNRAGLNMIDADSLAQVEGQCVFDLITPEFKEAFKELTRSVFRGIPGNLVFQTSGLKGRRVWLDTHAVPFRNDRGEIVSLLGITRDITEQMKSEEQRQETLLLFESLLQYSPMGIRIFDGESGKCILLNQATADIAGGDVEQMQQQNFRLLQSWRESGLLEAAETVLGDGIARVHEVELHTSFGKDIAMSYVLSRLMIKGKKHLLVVGRDVTDERRLTEDKKRMEAQMLHVQKLESLGVLAGGIAHDFNNILMAIMGNAELALLRLTQESPVRGNLQNIEKSSQRAADLAQQMLAYSGKGSFLIEEVNVNALVEEMRHMLDVSISKKVEMHLELAEDLPLVEVDATQIRQVVMNLVINASEAIGDKNGVISIKTGARRCDAVTLSQLWLNDRLQEGLYVYLEVSDNGCGMAPETVAKIFDPFFTTKFTGRGLGMAAVLGIVRGHNGTIEVRSKPGEGSSFTVFIPAVSGDARPQPQAQEALPAPTGTGTVLLVDDEETIRSLGTEMLETLGYQVLTAEDGAAAIEIFQRQKDDITCVILDLTMPHMDGEQALRVLRSLDPGVQVLLSSGFSEQEITQRFTGWGLTGFIQKPYRLTDLSRKLQLVHKKLRAEN</sequence>
<dbReference type="InterPro" id="IPR003661">
    <property type="entry name" value="HisK_dim/P_dom"/>
</dbReference>
<keyword evidence="10" id="KW-0067">ATP-binding</keyword>
<dbReference type="Pfam" id="PF00072">
    <property type="entry name" value="Response_reg"/>
    <property type="match status" value="1"/>
</dbReference>
<evidence type="ECO:0000259" key="16">
    <source>
        <dbReference type="PROSITE" id="PS50110"/>
    </source>
</evidence>
<dbReference type="Pfam" id="PF13188">
    <property type="entry name" value="PAS_8"/>
    <property type="match status" value="1"/>
</dbReference>
<dbReference type="Gene3D" id="3.30.450.20">
    <property type="entry name" value="PAS domain"/>
    <property type="match status" value="3"/>
</dbReference>
<evidence type="ECO:0000256" key="7">
    <source>
        <dbReference type="ARBA" id="ARBA00022692"/>
    </source>
</evidence>
<dbReference type="GO" id="GO:0005524">
    <property type="term" value="F:ATP binding"/>
    <property type="evidence" value="ECO:0007669"/>
    <property type="project" value="UniProtKB-KW"/>
</dbReference>
<dbReference type="InterPro" id="IPR004358">
    <property type="entry name" value="Sig_transdc_His_kin-like_C"/>
</dbReference>
<keyword evidence="7 14" id="KW-0812">Transmembrane</keyword>
<evidence type="ECO:0000256" key="3">
    <source>
        <dbReference type="ARBA" id="ARBA00012438"/>
    </source>
</evidence>
<dbReference type="Pfam" id="PF08448">
    <property type="entry name" value="PAS_4"/>
    <property type="match status" value="1"/>
</dbReference>
<keyword evidence="14" id="KW-0472">Membrane</keyword>
<dbReference type="InterPro" id="IPR011006">
    <property type="entry name" value="CheY-like_superfamily"/>
</dbReference>
<dbReference type="Proteomes" id="UP000306416">
    <property type="component" value="Unassembled WGS sequence"/>
</dbReference>
<comment type="catalytic activity">
    <reaction evidence="1">
        <text>ATP + protein L-histidine = ADP + protein N-phospho-L-histidine.</text>
        <dbReference type="EC" id="2.7.13.3"/>
    </reaction>
</comment>
<keyword evidence="4" id="KW-1003">Cell membrane</keyword>
<dbReference type="SMART" id="SM00448">
    <property type="entry name" value="REC"/>
    <property type="match status" value="1"/>
</dbReference>
<comment type="caution">
    <text evidence="19">The sequence shown here is derived from an EMBL/GenBank/DDBJ whole genome shotgun (WGS) entry which is preliminary data.</text>
</comment>
<feature type="domain" description="Response regulatory" evidence="16">
    <location>
        <begin position="881"/>
        <end position="997"/>
    </location>
</feature>
<dbReference type="InterPro" id="IPR003660">
    <property type="entry name" value="HAMP_dom"/>
</dbReference>
<dbReference type="CDD" id="cd12915">
    <property type="entry name" value="PDC2_DGC_like"/>
    <property type="match status" value="1"/>
</dbReference>
<evidence type="ECO:0000256" key="9">
    <source>
        <dbReference type="ARBA" id="ARBA00022777"/>
    </source>
</evidence>
<dbReference type="Gene3D" id="3.30.565.10">
    <property type="entry name" value="Histidine kinase-like ATPase, C-terminal domain"/>
    <property type="match status" value="1"/>
</dbReference>
<dbReference type="InterPro" id="IPR035965">
    <property type="entry name" value="PAS-like_dom_sf"/>
</dbReference>
<evidence type="ECO:0000256" key="5">
    <source>
        <dbReference type="ARBA" id="ARBA00022553"/>
    </source>
</evidence>
<dbReference type="CDD" id="cd00082">
    <property type="entry name" value="HisKA"/>
    <property type="match status" value="1"/>
</dbReference>
<reference evidence="19 20" key="1">
    <citation type="submission" date="2019-04" db="EMBL/GenBank/DDBJ databases">
        <title>Geobacter oryzae sp. nov., ferric-reducing bacteria isolated from paddy soil.</title>
        <authorList>
            <person name="Xu Z."/>
            <person name="Masuda Y."/>
            <person name="Itoh H."/>
            <person name="Senoo K."/>
        </authorList>
    </citation>
    <scope>NUCLEOTIDE SEQUENCE [LARGE SCALE GENOMIC DNA]</scope>
    <source>
        <strain evidence="19 20">Red111</strain>
    </source>
</reference>
<evidence type="ECO:0000259" key="18">
    <source>
        <dbReference type="PROSITE" id="PS50885"/>
    </source>
</evidence>
<dbReference type="PROSITE" id="PS50109">
    <property type="entry name" value="HIS_KIN"/>
    <property type="match status" value="1"/>
</dbReference>
<dbReference type="InterPro" id="IPR036097">
    <property type="entry name" value="HisK_dim/P_sf"/>
</dbReference>
<evidence type="ECO:0000256" key="13">
    <source>
        <dbReference type="PROSITE-ProRule" id="PRU00169"/>
    </source>
</evidence>
<evidence type="ECO:0000256" key="2">
    <source>
        <dbReference type="ARBA" id="ARBA00004651"/>
    </source>
</evidence>
<feature type="domain" description="Histidine kinase" evidence="15">
    <location>
        <begin position="635"/>
        <end position="860"/>
    </location>
</feature>
<dbReference type="GO" id="GO:0000155">
    <property type="term" value="F:phosphorelay sensor kinase activity"/>
    <property type="evidence" value="ECO:0007669"/>
    <property type="project" value="InterPro"/>
</dbReference>
<dbReference type="PRINTS" id="PR00344">
    <property type="entry name" value="BCTRLSENSOR"/>
</dbReference>
<dbReference type="Gene3D" id="6.10.340.10">
    <property type="match status" value="1"/>
</dbReference>
<dbReference type="InterPro" id="IPR005467">
    <property type="entry name" value="His_kinase_dom"/>
</dbReference>
<feature type="domain" description="HAMP" evidence="18">
    <location>
        <begin position="313"/>
        <end position="361"/>
    </location>
</feature>
<keyword evidence="8" id="KW-0547">Nucleotide-binding</keyword>
<dbReference type="InterPro" id="IPR029151">
    <property type="entry name" value="Sensor-like_sf"/>
</dbReference>
<dbReference type="PROSITE" id="PS50885">
    <property type="entry name" value="HAMP"/>
    <property type="match status" value="1"/>
</dbReference>
<dbReference type="SMART" id="SM00091">
    <property type="entry name" value="PAS"/>
    <property type="match status" value="2"/>
</dbReference>
<dbReference type="PROSITE" id="PS50113">
    <property type="entry name" value="PAC"/>
    <property type="match status" value="1"/>
</dbReference>
<dbReference type="PROSITE" id="PS50110">
    <property type="entry name" value="RESPONSE_REGULATORY"/>
    <property type="match status" value="1"/>
</dbReference>
<proteinExistence type="predicted"/>
<dbReference type="Pfam" id="PF00512">
    <property type="entry name" value="HisKA"/>
    <property type="match status" value="1"/>
</dbReference>
<evidence type="ECO:0000256" key="11">
    <source>
        <dbReference type="ARBA" id="ARBA00022989"/>
    </source>
</evidence>
<comment type="subcellular location">
    <subcellularLocation>
        <location evidence="2">Cell membrane</location>
        <topology evidence="2">Multi-pass membrane protein</topology>
    </subcellularLocation>
</comment>
<dbReference type="InterPro" id="IPR001610">
    <property type="entry name" value="PAC"/>
</dbReference>
<dbReference type="SMART" id="SM00086">
    <property type="entry name" value="PAC"/>
    <property type="match status" value="1"/>
</dbReference>
<dbReference type="SMART" id="SM00304">
    <property type="entry name" value="HAMP"/>
    <property type="match status" value="1"/>
</dbReference>
<dbReference type="Gene3D" id="3.40.50.2300">
    <property type="match status" value="1"/>
</dbReference>
<evidence type="ECO:0000313" key="20">
    <source>
        <dbReference type="Proteomes" id="UP000306416"/>
    </source>
</evidence>
<name>A0A4S1CKA9_9BACT</name>
<dbReference type="RefSeq" id="WP_135868473.1">
    <property type="nucleotide sequence ID" value="NZ_SRSC01000001.1"/>
</dbReference>
<evidence type="ECO:0000256" key="8">
    <source>
        <dbReference type="ARBA" id="ARBA00022741"/>
    </source>
</evidence>
<dbReference type="InterPro" id="IPR013656">
    <property type="entry name" value="PAS_4"/>
</dbReference>
<dbReference type="InterPro" id="IPR000700">
    <property type="entry name" value="PAS-assoc_C"/>
</dbReference>
<evidence type="ECO:0000256" key="1">
    <source>
        <dbReference type="ARBA" id="ARBA00000085"/>
    </source>
</evidence>
<evidence type="ECO:0000256" key="14">
    <source>
        <dbReference type="SAM" id="Phobius"/>
    </source>
</evidence>
<dbReference type="SUPFAM" id="SSF103190">
    <property type="entry name" value="Sensory domain-like"/>
    <property type="match status" value="1"/>
</dbReference>
<accession>A0A4S1CKA9</accession>
<dbReference type="Gene3D" id="1.10.287.130">
    <property type="match status" value="1"/>
</dbReference>
<gene>
    <name evidence="19" type="ORF">E4633_01310</name>
</gene>
<protein>
    <recommendedName>
        <fullName evidence="3">histidine kinase</fullName>
        <ecNumber evidence="3">2.7.13.3</ecNumber>
    </recommendedName>
</protein>
<dbReference type="SMART" id="SM00388">
    <property type="entry name" value="HisKA"/>
    <property type="match status" value="1"/>
</dbReference>
<feature type="modified residue" description="4-aspartylphosphate" evidence="13">
    <location>
        <position position="932"/>
    </location>
</feature>
<dbReference type="GO" id="GO:0005886">
    <property type="term" value="C:plasma membrane"/>
    <property type="evidence" value="ECO:0007669"/>
    <property type="project" value="UniProtKB-SubCell"/>
</dbReference>
<dbReference type="NCBIfam" id="TIGR00229">
    <property type="entry name" value="sensory_box"/>
    <property type="match status" value="1"/>
</dbReference>
<dbReference type="PANTHER" id="PTHR43065">
    <property type="entry name" value="SENSOR HISTIDINE KINASE"/>
    <property type="match status" value="1"/>
</dbReference>
<dbReference type="InterPro" id="IPR003594">
    <property type="entry name" value="HATPase_dom"/>
</dbReference>
<dbReference type="SUPFAM" id="SSF55785">
    <property type="entry name" value="PYP-like sensor domain (PAS domain)"/>
    <property type="match status" value="2"/>
</dbReference>
<dbReference type="CDD" id="cd06225">
    <property type="entry name" value="HAMP"/>
    <property type="match status" value="1"/>
</dbReference>
<dbReference type="Pfam" id="PF02518">
    <property type="entry name" value="HATPase_c"/>
    <property type="match status" value="1"/>
</dbReference>
<dbReference type="AlphaFoldDB" id="A0A4S1CKA9"/>
<feature type="domain" description="PAC" evidence="17">
    <location>
        <begin position="439"/>
        <end position="491"/>
    </location>
</feature>
<keyword evidence="6" id="KW-0808">Transferase</keyword>
<dbReference type="SUPFAM" id="SSF55874">
    <property type="entry name" value="ATPase domain of HSP90 chaperone/DNA topoisomerase II/histidine kinase"/>
    <property type="match status" value="1"/>
</dbReference>
<keyword evidence="20" id="KW-1185">Reference proteome</keyword>